<accession>A0ABR3P758</accession>
<dbReference type="InterPro" id="IPR040227">
    <property type="entry name" value="Nibrin-rel"/>
</dbReference>
<evidence type="ECO:0000256" key="4">
    <source>
        <dbReference type="ARBA" id="ARBA00022763"/>
    </source>
</evidence>
<reference evidence="11 12" key="1">
    <citation type="submission" date="2024-07" db="EMBL/GenBank/DDBJ databases">
        <title>Draft sequence of the Neodothiora populina.</title>
        <authorList>
            <person name="Drown D.D."/>
            <person name="Schuette U.S."/>
            <person name="Buechlein A.B."/>
            <person name="Rusch D.R."/>
            <person name="Winton L.W."/>
            <person name="Adams G.A."/>
        </authorList>
    </citation>
    <scope>NUCLEOTIDE SEQUENCE [LARGE SCALE GENOMIC DNA]</scope>
    <source>
        <strain evidence="11 12">CPC 39397</strain>
    </source>
</reference>
<keyword evidence="5" id="KW-0234">DNA repair</keyword>
<name>A0ABR3P758_9PEZI</name>
<dbReference type="InterPro" id="IPR036420">
    <property type="entry name" value="BRCT_dom_sf"/>
</dbReference>
<dbReference type="Gene3D" id="3.40.50.10190">
    <property type="entry name" value="BRCT domain"/>
    <property type="match status" value="1"/>
</dbReference>
<feature type="region of interest" description="Disordered" evidence="9">
    <location>
        <begin position="719"/>
        <end position="899"/>
    </location>
</feature>
<comment type="subcellular location">
    <subcellularLocation>
        <location evidence="2">Chromosome</location>
    </subcellularLocation>
    <subcellularLocation>
        <location evidence="1">Nucleus</location>
    </subcellularLocation>
</comment>
<keyword evidence="6" id="KW-0539">Nucleus</keyword>
<feature type="compositionally biased region" description="Acidic residues" evidence="9">
    <location>
        <begin position="766"/>
        <end position="777"/>
    </location>
</feature>
<comment type="caution">
    <text evidence="11">The sequence shown here is derived from an EMBL/GenBank/DDBJ whole genome shotgun (WGS) entry which is preliminary data.</text>
</comment>
<protein>
    <recommendedName>
        <fullName evidence="10">FHA domain-containing protein</fullName>
    </recommendedName>
</protein>
<dbReference type="EMBL" id="JBFMKM010000012">
    <property type="protein sequence ID" value="KAL1301959.1"/>
    <property type="molecule type" value="Genomic_DNA"/>
</dbReference>
<feature type="compositionally biased region" description="Polar residues" evidence="9">
    <location>
        <begin position="495"/>
        <end position="516"/>
    </location>
</feature>
<feature type="compositionally biased region" description="Polar residues" evidence="9">
    <location>
        <begin position="413"/>
        <end position="430"/>
    </location>
</feature>
<feature type="compositionally biased region" description="Low complexity" evidence="9">
    <location>
        <begin position="825"/>
        <end position="866"/>
    </location>
</feature>
<comment type="similarity">
    <text evidence="7">Belongs to the Nibrin family.</text>
</comment>
<feature type="compositionally biased region" description="Polar residues" evidence="9">
    <location>
        <begin position="733"/>
        <end position="757"/>
    </location>
</feature>
<evidence type="ECO:0000259" key="10">
    <source>
        <dbReference type="PROSITE" id="PS50006"/>
    </source>
</evidence>
<keyword evidence="12" id="KW-1185">Reference proteome</keyword>
<sequence>MWFLECDGAQVFNKKRVWLRPGTQFLLGRTRPKLGAPGFYLEHSSVSRQHLLIAVDHVKAGDSARLHARSKLTLTDSSKLGTAVDGDKLSKGSKTLDKTEVAMRLGNYPDLFRIKWAPVTFSFTSLSKAARKKSEDPLTEHRSLLEPLDMKCVVDYFAQHTSHTVTTKRNTSAVLQALVNGRYVVTESYIQAVAAAGKRDTLDSQSLLELDFDAHWPRELDFLPPPGREPNPRPANSDQFLPKEARSEIFSRYTFIFHDQTQYDSLMPVVTGGGGKAVVRFVDPGETDVSEMVNFVRDIADKKGDTSFNLKQQINPAARGGIIIVRIGNNSVQAPGYYEKLDATLGQQSMEQNELLDAILDVDASKLKRAVDTEITDASESRVQDDADSRGQPHDQHDPVQKAAEGRFGVSPDRQSPGQDPAIQSQQEPARTSPEPLARRRAARQRATQAKYRGFEDFKPEASMTPYQASAPQEAHHEPSQALSIDPMEAEYPDPSQSQMPGTQRSATQRSNAPQSTRKRPGMPLEQLQQETHEDVMNGILKGATAMKRRKLEEQRLKAASQPQEEQIDVEDDTTQQLTVTKKPMPRRQAKELDVKALMTERREAEDEARRRDEENLRAAFDGMDVADIRNLALVEEMEIVRRELPPRMRYSDDSAPSSDRWDDRWNGRKNFKKFRRQRNGSGENECNYDRQRTRVIVPLEEVQKKAYGVGEDYWLESIDETRRKEKEKRASQRTAGSTTSQSMRKSPPQRGQTDASVASIGTREDAEDDSVELDDHDETRFRRRIRNSRIQDAEAADTEEIYPEEIAGAARDADIEAAAHEHTTATSRGSTSRSTTQKTTQTQTQARTQGTKRAAAAQPSGQSAPKRTRATGSTRATVVEDEDSDEEDALRFRRRRRG</sequence>
<feature type="compositionally biased region" description="Acidic residues" evidence="9">
    <location>
        <begin position="795"/>
        <end position="804"/>
    </location>
</feature>
<dbReference type="InterPro" id="IPR000253">
    <property type="entry name" value="FHA_dom"/>
</dbReference>
<dbReference type="SUPFAM" id="SSF49879">
    <property type="entry name" value="SMAD/FHA domain"/>
    <property type="match status" value="1"/>
</dbReference>
<dbReference type="Pfam" id="PF16508">
    <property type="entry name" value="NIBRIN_BRCT_II"/>
    <property type="match status" value="1"/>
</dbReference>
<dbReference type="Gene3D" id="2.60.200.20">
    <property type="match status" value="1"/>
</dbReference>
<evidence type="ECO:0000256" key="2">
    <source>
        <dbReference type="ARBA" id="ARBA00004286"/>
    </source>
</evidence>
<gene>
    <name evidence="11" type="ORF">AAFC00_002415</name>
</gene>
<keyword evidence="4" id="KW-0227">DNA damage</keyword>
<feature type="compositionally biased region" description="Basic and acidic residues" evidence="9">
    <location>
        <begin position="720"/>
        <end position="731"/>
    </location>
</feature>
<dbReference type="PROSITE" id="PS50006">
    <property type="entry name" value="FHA_DOMAIN"/>
    <property type="match status" value="1"/>
</dbReference>
<dbReference type="RefSeq" id="XP_069198235.1">
    <property type="nucleotide sequence ID" value="XM_069341725.1"/>
</dbReference>
<evidence type="ECO:0000313" key="12">
    <source>
        <dbReference type="Proteomes" id="UP001562354"/>
    </source>
</evidence>
<keyword evidence="8" id="KW-0175">Coiled coil</keyword>
<keyword evidence="3" id="KW-0158">Chromosome</keyword>
<dbReference type="Gene3D" id="3.40.50.10980">
    <property type="entry name" value="Nibrin, BRCT2 domain"/>
    <property type="match status" value="1"/>
</dbReference>
<evidence type="ECO:0000256" key="7">
    <source>
        <dbReference type="ARBA" id="ARBA00044757"/>
    </source>
</evidence>
<dbReference type="InterPro" id="IPR032429">
    <property type="entry name" value="Nibrin_BRCT2"/>
</dbReference>
<evidence type="ECO:0000256" key="5">
    <source>
        <dbReference type="ARBA" id="ARBA00023204"/>
    </source>
</evidence>
<proteinExistence type="inferred from homology"/>
<feature type="coiled-coil region" evidence="8">
    <location>
        <begin position="588"/>
        <end position="615"/>
    </location>
</feature>
<feature type="compositionally biased region" description="Acidic residues" evidence="9">
    <location>
        <begin position="880"/>
        <end position="889"/>
    </location>
</feature>
<feature type="domain" description="FHA" evidence="10">
    <location>
        <begin position="25"/>
        <end position="89"/>
    </location>
</feature>
<dbReference type="PANTHER" id="PTHR12162">
    <property type="entry name" value="NIBRIN-RELATED"/>
    <property type="match status" value="1"/>
</dbReference>
<dbReference type="InterPro" id="IPR043014">
    <property type="entry name" value="Nibrin_BRCT2_sf"/>
</dbReference>
<dbReference type="Proteomes" id="UP001562354">
    <property type="component" value="Unassembled WGS sequence"/>
</dbReference>
<evidence type="ECO:0000256" key="1">
    <source>
        <dbReference type="ARBA" id="ARBA00004123"/>
    </source>
</evidence>
<evidence type="ECO:0000256" key="6">
    <source>
        <dbReference type="ARBA" id="ARBA00023242"/>
    </source>
</evidence>
<evidence type="ECO:0000256" key="8">
    <source>
        <dbReference type="SAM" id="Coils"/>
    </source>
</evidence>
<dbReference type="GeneID" id="95976117"/>
<feature type="compositionally biased region" description="Basic and acidic residues" evidence="9">
    <location>
        <begin position="379"/>
        <end position="400"/>
    </location>
</feature>
<evidence type="ECO:0000256" key="3">
    <source>
        <dbReference type="ARBA" id="ARBA00022454"/>
    </source>
</evidence>
<dbReference type="PANTHER" id="PTHR12162:SF0">
    <property type="entry name" value="NIBRIN"/>
    <property type="match status" value="1"/>
</dbReference>
<feature type="region of interest" description="Disordered" evidence="9">
    <location>
        <begin position="373"/>
        <end position="534"/>
    </location>
</feature>
<evidence type="ECO:0000313" key="11">
    <source>
        <dbReference type="EMBL" id="KAL1301959.1"/>
    </source>
</evidence>
<organism evidence="11 12">
    <name type="scientific">Neodothiora populina</name>
    <dbReference type="NCBI Taxonomy" id="2781224"/>
    <lineage>
        <taxon>Eukaryota</taxon>
        <taxon>Fungi</taxon>
        <taxon>Dikarya</taxon>
        <taxon>Ascomycota</taxon>
        <taxon>Pezizomycotina</taxon>
        <taxon>Dothideomycetes</taxon>
        <taxon>Dothideomycetidae</taxon>
        <taxon>Dothideales</taxon>
        <taxon>Dothioraceae</taxon>
        <taxon>Neodothiora</taxon>
    </lineage>
</organism>
<evidence type="ECO:0000256" key="9">
    <source>
        <dbReference type="SAM" id="MobiDB-lite"/>
    </source>
</evidence>
<dbReference type="InterPro" id="IPR008984">
    <property type="entry name" value="SMAD_FHA_dom_sf"/>
</dbReference>
<feature type="compositionally biased region" description="Basic and acidic residues" evidence="9">
    <location>
        <begin position="812"/>
        <end position="824"/>
    </location>
</feature>